<reference evidence="2" key="1">
    <citation type="journal article" date="2019" name="Beilstein J. Org. Chem.">
        <title>Nanangenines: drimane sesquiterpenoids as the dominant metabolite cohort of a novel Australian fungus, Aspergillus nanangensis.</title>
        <authorList>
            <person name="Lacey H.J."/>
            <person name="Gilchrist C.L.M."/>
            <person name="Crombie A."/>
            <person name="Kalaitzis J.A."/>
            <person name="Vuong D."/>
            <person name="Rutledge P.J."/>
            <person name="Turner P."/>
            <person name="Pitt J.I."/>
            <person name="Lacey E."/>
            <person name="Chooi Y.H."/>
            <person name="Piggott A.M."/>
        </authorList>
    </citation>
    <scope>NUCLEOTIDE SEQUENCE</scope>
    <source>
        <strain evidence="2">MST-FP2251</strain>
    </source>
</reference>
<comment type="caution">
    <text evidence="2">The sequence shown here is derived from an EMBL/GenBank/DDBJ whole genome shotgun (WGS) entry which is preliminary data.</text>
</comment>
<dbReference type="EMBL" id="VCAU01000001">
    <property type="protein sequence ID" value="KAF9895351.1"/>
    <property type="molecule type" value="Genomic_DNA"/>
</dbReference>
<organism evidence="2 3">
    <name type="scientific">Aspergillus nanangensis</name>
    <dbReference type="NCBI Taxonomy" id="2582783"/>
    <lineage>
        <taxon>Eukaryota</taxon>
        <taxon>Fungi</taxon>
        <taxon>Dikarya</taxon>
        <taxon>Ascomycota</taxon>
        <taxon>Pezizomycotina</taxon>
        <taxon>Eurotiomycetes</taxon>
        <taxon>Eurotiomycetidae</taxon>
        <taxon>Eurotiales</taxon>
        <taxon>Aspergillaceae</taxon>
        <taxon>Aspergillus</taxon>
        <taxon>Aspergillus subgen. Circumdati</taxon>
    </lineage>
</organism>
<reference evidence="2" key="2">
    <citation type="submission" date="2020-02" db="EMBL/GenBank/DDBJ databases">
        <authorList>
            <person name="Gilchrist C.L.M."/>
            <person name="Chooi Y.-H."/>
        </authorList>
    </citation>
    <scope>NUCLEOTIDE SEQUENCE</scope>
    <source>
        <strain evidence="2">MST-FP2251</strain>
    </source>
</reference>
<keyword evidence="1" id="KW-1133">Transmembrane helix</keyword>
<feature type="transmembrane region" description="Helical" evidence="1">
    <location>
        <begin position="24"/>
        <end position="47"/>
    </location>
</feature>
<evidence type="ECO:0000256" key="1">
    <source>
        <dbReference type="SAM" id="Phobius"/>
    </source>
</evidence>
<feature type="transmembrane region" description="Helical" evidence="1">
    <location>
        <begin position="187"/>
        <end position="207"/>
    </location>
</feature>
<name>A0AAD4CZ17_ASPNN</name>
<dbReference type="PROSITE" id="PS51257">
    <property type="entry name" value="PROKAR_LIPOPROTEIN"/>
    <property type="match status" value="1"/>
</dbReference>
<keyword evidence="1" id="KW-0472">Membrane</keyword>
<feature type="transmembrane region" description="Helical" evidence="1">
    <location>
        <begin position="67"/>
        <end position="85"/>
    </location>
</feature>
<evidence type="ECO:0000313" key="3">
    <source>
        <dbReference type="Proteomes" id="UP001194746"/>
    </source>
</evidence>
<keyword evidence="3" id="KW-1185">Reference proteome</keyword>
<sequence>MAEDKTQRAMPCTWPRVLFCFDQAWFISFWALAGCLMAAAKGLWWSAHQRPEVFDPPYSPYFRAGVTLPYATSWIFVLWSSLSLIPHWAWWYKKRGYYLILAAIRLGIAVLVTAAVVVQSYYLPLPLGKCEYPYYLMWREYDHDDPRIQGKSTIWKLLPEIASQAKYEMVYFTPCEMHARILWNMEIFIACWMFLTAVSAVVIYFTWSRAKSPEAASPPIVQDMHRVENSTSGFLRHLLAPRMRYRAACKHQNGSLKQRRRPGGSGLWGLSVLRTRGFTPLNGDNAHYEMGEWPPSVDGTQPRECPCYGKTNKDNRCWGCQIQTCHDCRIVTSRRRPTRPHQGCKVLCGSCFYERCCETQVKLPWKQPVTCVHFDNEKQSKSDDDMLVDLSLCRNFCANLSKEMLFDLREIKERNGAAEPFLAVLECHRCKASCLNGKERWDYFFTCPICDKFCNSDVHQCK</sequence>
<dbReference type="Proteomes" id="UP001194746">
    <property type="component" value="Unassembled WGS sequence"/>
</dbReference>
<feature type="transmembrane region" description="Helical" evidence="1">
    <location>
        <begin position="97"/>
        <end position="122"/>
    </location>
</feature>
<proteinExistence type="predicted"/>
<keyword evidence="1" id="KW-0812">Transmembrane</keyword>
<protein>
    <submittedName>
        <fullName evidence="2">Uncharacterized protein</fullName>
    </submittedName>
</protein>
<evidence type="ECO:0000313" key="2">
    <source>
        <dbReference type="EMBL" id="KAF9895351.1"/>
    </source>
</evidence>
<dbReference type="AlphaFoldDB" id="A0AAD4CZ17"/>
<accession>A0AAD4CZ17</accession>
<gene>
    <name evidence="2" type="ORF">FE257_000255</name>
</gene>